<keyword evidence="6 11" id="KW-0418">Kinase</keyword>
<evidence type="ECO:0000256" key="7">
    <source>
        <dbReference type="ARBA" id="ARBA00022840"/>
    </source>
</evidence>
<dbReference type="Pfam" id="PF03707">
    <property type="entry name" value="MHYT"/>
    <property type="match status" value="2"/>
</dbReference>
<organism evidence="11 12">
    <name type="scientific">Brevundimonas bullata</name>
    <dbReference type="NCBI Taxonomy" id="13160"/>
    <lineage>
        <taxon>Bacteria</taxon>
        <taxon>Pseudomonadati</taxon>
        <taxon>Pseudomonadota</taxon>
        <taxon>Alphaproteobacteria</taxon>
        <taxon>Caulobacterales</taxon>
        <taxon>Caulobacteraceae</taxon>
        <taxon>Brevundimonas</taxon>
    </lineage>
</organism>
<dbReference type="EMBL" id="JACHKY010000001">
    <property type="protein sequence ID" value="MBB4797066.1"/>
    <property type="molecule type" value="Genomic_DNA"/>
</dbReference>
<dbReference type="Proteomes" id="UP000539957">
    <property type="component" value="Unassembled WGS sequence"/>
</dbReference>
<protein>
    <recommendedName>
        <fullName evidence="2">histidine kinase</fullName>
        <ecNumber evidence="2">2.7.13.3</ecNumber>
    </recommendedName>
</protein>
<dbReference type="Gene3D" id="3.30.450.20">
    <property type="entry name" value="PAS domain"/>
    <property type="match status" value="1"/>
</dbReference>
<keyword evidence="4" id="KW-0808">Transferase</keyword>
<dbReference type="Pfam" id="PF07536">
    <property type="entry name" value="HWE_HK"/>
    <property type="match status" value="1"/>
</dbReference>
<evidence type="ECO:0000256" key="3">
    <source>
        <dbReference type="ARBA" id="ARBA00022553"/>
    </source>
</evidence>
<keyword evidence="8" id="KW-0472">Membrane</keyword>
<dbReference type="InterPro" id="IPR036890">
    <property type="entry name" value="HATPase_C_sf"/>
</dbReference>
<evidence type="ECO:0000256" key="6">
    <source>
        <dbReference type="ARBA" id="ARBA00022777"/>
    </source>
</evidence>
<evidence type="ECO:0000256" key="2">
    <source>
        <dbReference type="ARBA" id="ARBA00012438"/>
    </source>
</evidence>
<evidence type="ECO:0000259" key="10">
    <source>
        <dbReference type="PROSITE" id="PS50924"/>
    </source>
</evidence>
<feature type="transmembrane region" description="Helical" evidence="8">
    <location>
        <begin position="135"/>
        <end position="158"/>
    </location>
</feature>
<dbReference type="InterPro" id="IPR011102">
    <property type="entry name" value="Sig_transdc_His_kinase_HWE"/>
</dbReference>
<feature type="transmembrane region" description="Helical" evidence="8">
    <location>
        <begin position="170"/>
        <end position="189"/>
    </location>
</feature>
<feature type="domain" description="PAS" evidence="9">
    <location>
        <begin position="233"/>
        <end position="304"/>
    </location>
</feature>
<evidence type="ECO:0000256" key="8">
    <source>
        <dbReference type="PROSITE-ProRule" id="PRU00244"/>
    </source>
</evidence>
<dbReference type="PROSITE" id="PS50112">
    <property type="entry name" value="PAS"/>
    <property type="match status" value="1"/>
</dbReference>
<dbReference type="Gene3D" id="3.30.565.10">
    <property type="entry name" value="Histidine kinase-like ATPase, C-terminal domain"/>
    <property type="match status" value="1"/>
</dbReference>
<accession>A0A7W7IMJ6</accession>
<feature type="transmembrane region" description="Helical" evidence="8">
    <location>
        <begin position="105"/>
        <end position="123"/>
    </location>
</feature>
<dbReference type="InterPro" id="IPR005330">
    <property type="entry name" value="MHYT_dom"/>
</dbReference>
<evidence type="ECO:0000256" key="5">
    <source>
        <dbReference type="ARBA" id="ARBA00022741"/>
    </source>
</evidence>
<evidence type="ECO:0000256" key="1">
    <source>
        <dbReference type="ARBA" id="ARBA00000085"/>
    </source>
</evidence>
<keyword evidence="8" id="KW-0812">Transmembrane</keyword>
<dbReference type="InterPro" id="IPR000014">
    <property type="entry name" value="PAS"/>
</dbReference>
<dbReference type="SUPFAM" id="SSF55785">
    <property type="entry name" value="PYP-like sensor domain (PAS domain)"/>
    <property type="match status" value="1"/>
</dbReference>
<evidence type="ECO:0000256" key="4">
    <source>
        <dbReference type="ARBA" id="ARBA00022679"/>
    </source>
</evidence>
<dbReference type="GO" id="GO:0005524">
    <property type="term" value="F:ATP binding"/>
    <property type="evidence" value="ECO:0007669"/>
    <property type="project" value="UniProtKB-KW"/>
</dbReference>
<dbReference type="GO" id="GO:0016020">
    <property type="term" value="C:membrane"/>
    <property type="evidence" value="ECO:0007669"/>
    <property type="project" value="UniProtKB-UniRule"/>
</dbReference>
<dbReference type="PANTHER" id="PTHR41523:SF8">
    <property type="entry name" value="ETHYLENE RESPONSE SENSOR PROTEIN"/>
    <property type="match status" value="1"/>
</dbReference>
<dbReference type="GO" id="GO:0004673">
    <property type="term" value="F:protein histidine kinase activity"/>
    <property type="evidence" value="ECO:0007669"/>
    <property type="project" value="UniProtKB-EC"/>
</dbReference>
<dbReference type="InterPro" id="IPR013655">
    <property type="entry name" value="PAS_fold_3"/>
</dbReference>
<keyword evidence="5" id="KW-0547">Nucleotide-binding</keyword>
<feature type="transmembrane region" description="Helical" evidence="8">
    <location>
        <begin position="40"/>
        <end position="63"/>
    </location>
</feature>
<dbReference type="EC" id="2.7.13.3" evidence="2"/>
<evidence type="ECO:0000313" key="12">
    <source>
        <dbReference type="Proteomes" id="UP000539957"/>
    </source>
</evidence>
<dbReference type="PANTHER" id="PTHR41523">
    <property type="entry name" value="TWO-COMPONENT SYSTEM SENSOR PROTEIN"/>
    <property type="match status" value="1"/>
</dbReference>
<feature type="transmembrane region" description="Helical" evidence="8">
    <location>
        <begin position="75"/>
        <end position="98"/>
    </location>
</feature>
<dbReference type="InterPro" id="IPR035965">
    <property type="entry name" value="PAS-like_dom_sf"/>
</dbReference>
<name>A0A7W7IMJ6_9CAUL</name>
<feature type="domain" description="MHYT" evidence="10">
    <location>
        <begin position="5"/>
        <end position="192"/>
    </location>
</feature>
<feature type="transmembrane region" description="Helical" evidence="8">
    <location>
        <begin position="209"/>
        <end position="231"/>
    </location>
</feature>
<keyword evidence="3" id="KW-0597">Phosphoprotein</keyword>
<keyword evidence="7" id="KW-0067">ATP-binding</keyword>
<dbReference type="RefSeq" id="WP_184267227.1">
    <property type="nucleotide sequence ID" value="NZ_JACHKY010000001.1"/>
</dbReference>
<feature type="transmembrane region" description="Helical" evidence="8">
    <location>
        <begin position="6"/>
        <end position="28"/>
    </location>
</feature>
<gene>
    <name evidence="11" type="ORF">HNP32_000780</name>
</gene>
<dbReference type="Pfam" id="PF08447">
    <property type="entry name" value="PAS_3"/>
    <property type="match status" value="1"/>
</dbReference>
<keyword evidence="8" id="KW-1133">Transmembrane helix</keyword>
<sequence>MHLHVVSIFDGLSFLVAVFAAWTALDLFQQVRSHQGGARLAWLATAATAMGGGIWSMHFIAMLGFDPGAPVHYDLILTLVSFLLAAAGSSLAFLIAAGRTSRRRLILAGLVMGLGICAMHYVGMAALKTSSSLTYAPGLVLASAAVALFASIAALFAVNQDRSPSWRLTAALVLGLAVVGMHHVAMAALTVTPIQTAGTLDPTGAPPLMLAVAVAGVTVLILFLALAVAMVDQRDKLISIIDAGGVGYWELALPGQNLWLSGRARKYLGLARGEPFDARDLARKLKPEDMVRRTQTLERALKGDGDYAAEYQIRDSGRWLQVRGRLIRSRSGKPIKLAGVIIDVTDRHQAFAALAASEHRQRLLINELNHRVKNTLATIQSIAALTARRSSSVADFMRLFEARLIALSDTHNLLTANGWERARLRDLVLQEFRPYAEDQLRMQGPEVTLEAEQALSMGLILHELVTNAAKYGALSNPDGAGGQVDVTWSGVSDDGLVVLDWIEHGGPTVSAPTQSGFGSRLIDTSVRGTLRGKASMDYAQGRLHCRLEFRPGGAPTA</sequence>
<evidence type="ECO:0000313" key="11">
    <source>
        <dbReference type="EMBL" id="MBB4797066.1"/>
    </source>
</evidence>
<comment type="catalytic activity">
    <reaction evidence="1">
        <text>ATP + protein L-histidine = ADP + protein N-phospho-L-histidine.</text>
        <dbReference type="EC" id="2.7.13.3"/>
    </reaction>
</comment>
<dbReference type="AlphaFoldDB" id="A0A7W7IMJ6"/>
<dbReference type="PROSITE" id="PS50924">
    <property type="entry name" value="MHYT"/>
    <property type="match status" value="1"/>
</dbReference>
<reference evidence="11 12" key="1">
    <citation type="submission" date="2020-08" db="EMBL/GenBank/DDBJ databases">
        <title>Functional genomics of gut bacteria from endangered species of beetles.</title>
        <authorList>
            <person name="Carlos-Shanley C."/>
        </authorList>
    </citation>
    <scope>NUCLEOTIDE SEQUENCE [LARGE SCALE GENOMIC DNA]</scope>
    <source>
        <strain evidence="11 12">S00123</strain>
    </source>
</reference>
<evidence type="ECO:0000259" key="9">
    <source>
        <dbReference type="PROSITE" id="PS50112"/>
    </source>
</evidence>
<comment type="caution">
    <text evidence="11">The sequence shown here is derived from an EMBL/GenBank/DDBJ whole genome shotgun (WGS) entry which is preliminary data.</text>
</comment>
<dbReference type="SMART" id="SM00911">
    <property type="entry name" value="HWE_HK"/>
    <property type="match status" value="1"/>
</dbReference>
<keyword evidence="12" id="KW-1185">Reference proteome</keyword>
<proteinExistence type="predicted"/>